<dbReference type="Proteomes" id="UP000267223">
    <property type="component" value="Unassembled WGS sequence"/>
</dbReference>
<comment type="caution">
    <text evidence="2">The sequence shown here is derived from an EMBL/GenBank/DDBJ whole genome shotgun (WGS) entry which is preliminary data.</text>
</comment>
<keyword evidence="1" id="KW-1133">Transmembrane helix</keyword>
<accession>A0A3M9NRR3</accession>
<evidence type="ECO:0000313" key="3">
    <source>
        <dbReference type="Proteomes" id="UP000267223"/>
    </source>
</evidence>
<feature type="transmembrane region" description="Helical" evidence="1">
    <location>
        <begin position="70"/>
        <end position="92"/>
    </location>
</feature>
<gene>
    <name evidence="2" type="ORF">EFY79_01415</name>
</gene>
<sequence>MFAFSRYGIVVRLAGGFIISSAVLLIAGLFISGADWAYKIAIPVLFFASIIAAALAELVRVSRYKGINLIAYAFIGSGVLCLFIDGVLSFYLEHEVHLWWSVIVAICALLVAIVLMFLHFRLKKGRSLEKTFHI</sequence>
<reference evidence="2 3" key="1">
    <citation type="submission" date="2018-11" db="EMBL/GenBank/DDBJ databases">
        <title>Draft genome sequence of Ferruginibacter sp. BO-59.</title>
        <authorList>
            <person name="Im W.T."/>
        </authorList>
    </citation>
    <scope>NUCLEOTIDE SEQUENCE [LARGE SCALE GENOMIC DNA]</scope>
    <source>
        <strain evidence="2 3">BO-59</strain>
    </source>
</reference>
<feature type="transmembrane region" description="Helical" evidence="1">
    <location>
        <begin position="9"/>
        <end position="31"/>
    </location>
</feature>
<feature type="transmembrane region" description="Helical" evidence="1">
    <location>
        <begin position="37"/>
        <end position="58"/>
    </location>
</feature>
<evidence type="ECO:0000313" key="2">
    <source>
        <dbReference type="EMBL" id="RNI39987.1"/>
    </source>
</evidence>
<name>A0A3M9NRR3_9BACT</name>
<keyword evidence="3" id="KW-1185">Reference proteome</keyword>
<organism evidence="2 3">
    <name type="scientific">Hanamia caeni</name>
    <dbReference type="NCBI Taxonomy" id="2294116"/>
    <lineage>
        <taxon>Bacteria</taxon>
        <taxon>Pseudomonadati</taxon>
        <taxon>Bacteroidota</taxon>
        <taxon>Chitinophagia</taxon>
        <taxon>Chitinophagales</taxon>
        <taxon>Chitinophagaceae</taxon>
        <taxon>Hanamia</taxon>
    </lineage>
</organism>
<dbReference type="AlphaFoldDB" id="A0A3M9NRR3"/>
<keyword evidence="1" id="KW-0472">Membrane</keyword>
<protein>
    <submittedName>
        <fullName evidence="2">Uncharacterized protein</fullName>
    </submittedName>
</protein>
<keyword evidence="1" id="KW-0812">Transmembrane</keyword>
<dbReference type="EMBL" id="RJJR01000001">
    <property type="protein sequence ID" value="RNI39987.1"/>
    <property type="molecule type" value="Genomic_DNA"/>
</dbReference>
<proteinExistence type="predicted"/>
<evidence type="ECO:0000256" key="1">
    <source>
        <dbReference type="SAM" id="Phobius"/>
    </source>
</evidence>
<feature type="transmembrane region" description="Helical" evidence="1">
    <location>
        <begin position="98"/>
        <end position="120"/>
    </location>
</feature>